<gene>
    <name evidence="2" type="ORF">IV67_GL000835</name>
</gene>
<keyword evidence="1" id="KW-0472">Membrane</keyword>
<feature type="transmembrane region" description="Helical" evidence="1">
    <location>
        <begin position="33"/>
        <end position="52"/>
    </location>
</feature>
<evidence type="ECO:0000313" key="3">
    <source>
        <dbReference type="Proteomes" id="UP000051673"/>
    </source>
</evidence>
<evidence type="ECO:0000256" key="1">
    <source>
        <dbReference type="SAM" id="Phobius"/>
    </source>
</evidence>
<sequence length="121" mass="13763">MLKDWTFWLVLAIFAFGIPFVIDFFNFSDLLKIIGFYFIVNSLFSIGLSLYVRRRGAFIGIVIIWPIMFAIGVAFGLVPALYGYALAGMYLVIELLAFYTGQQNDKDLENQIPIENGFQSI</sequence>
<dbReference type="EMBL" id="JQCD01000030">
    <property type="protein sequence ID" value="KRN76259.1"/>
    <property type="molecule type" value="Genomic_DNA"/>
</dbReference>
<dbReference type="AlphaFoldDB" id="A0A0R2JFY6"/>
<dbReference type="Proteomes" id="UP000051673">
    <property type="component" value="Unassembled WGS sequence"/>
</dbReference>
<organism evidence="2 3">
    <name type="scientific">Weissella minor</name>
    <dbReference type="NCBI Taxonomy" id="1620"/>
    <lineage>
        <taxon>Bacteria</taxon>
        <taxon>Bacillati</taxon>
        <taxon>Bacillota</taxon>
        <taxon>Bacilli</taxon>
        <taxon>Lactobacillales</taxon>
        <taxon>Lactobacillaceae</taxon>
        <taxon>Weissella</taxon>
    </lineage>
</organism>
<keyword evidence="1" id="KW-1133">Transmembrane helix</keyword>
<name>A0A0R2JFY6_9LACO</name>
<proteinExistence type="predicted"/>
<protein>
    <submittedName>
        <fullName evidence="2">Uncharacterized protein</fullName>
    </submittedName>
</protein>
<feature type="transmembrane region" description="Helical" evidence="1">
    <location>
        <begin position="57"/>
        <end position="75"/>
    </location>
</feature>
<reference evidence="2 3" key="1">
    <citation type="journal article" date="2015" name="Genome Announc.">
        <title>Expanding the biotechnology potential of lactobacilli through comparative genomics of 213 strains and associated genera.</title>
        <authorList>
            <person name="Sun Z."/>
            <person name="Harris H.M."/>
            <person name="McCann A."/>
            <person name="Guo C."/>
            <person name="Argimon S."/>
            <person name="Zhang W."/>
            <person name="Yang X."/>
            <person name="Jeffery I.B."/>
            <person name="Cooney J.C."/>
            <person name="Kagawa T.F."/>
            <person name="Liu W."/>
            <person name="Song Y."/>
            <person name="Salvetti E."/>
            <person name="Wrobel A."/>
            <person name="Rasinkangas P."/>
            <person name="Parkhill J."/>
            <person name="Rea M.C."/>
            <person name="O'Sullivan O."/>
            <person name="Ritari J."/>
            <person name="Douillard F.P."/>
            <person name="Paul Ross R."/>
            <person name="Yang R."/>
            <person name="Briner A.E."/>
            <person name="Felis G.E."/>
            <person name="de Vos W.M."/>
            <person name="Barrangou R."/>
            <person name="Klaenhammer T.R."/>
            <person name="Caufield P.W."/>
            <person name="Cui Y."/>
            <person name="Zhang H."/>
            <person name="O'Toole P.W."/>
        </authorList>
    </citation>
    <scope>NUCLEOTIDE SEQUENCE [LARGE SCALE GENOMIC DNA]</scope>
    <source>
        <strain evidence="2 3">DSM 20014</strain>
    </source>
</reference>
<accession>A0A0R2JFY6</accession>
<dbReference type="STRING" id="1620.IV67_GL000835"/>
<keyword evidence="3" id="KW-1185">Reference proteome</keyword>
<evidence type="ECO:0000313" key="2">
    <source>
        <dbReference type="EMBL" id="KRN76259.1"/>
    </source>
</evidence>
<dbReference type="PATRIC" id="fig|1620.3.peg.850"/>
<comment type="caution">
    <text evidence="2">The sequence shown here is derived from an EMBL/GenBank/DDBJ whole genome shotgun (WGS) entry which is preliminary data.</text>
</comment>
<keyword evidence="1" id="KW-0812">Transmembrane</keyword>
<feature type="transmembrane region" description="Helical" evidence="1">
    <location>
        <begin position="7"/>
        <end position="27"/>
    </location>
</feature>